<reference evidence="2 3" key="1">
    <citation type="journal article" date="2018" name="Mar. Genomics">
        <title>Complete genome sequence of Marinifilaceae bacterium strain SPP2, isolated from the Antarctic marine sediment.</title>
        <authorList>
            <person name="Watanabe M."/>
            <person name="Kojima H."/>
            <person name="Fukui M."/>
        </authorList>
    </citation>
    <scope>NUCLEOTIDE SEQUENCE [LARGE SCALE GENOMIC DNA]</scope>
    <source>
        <strain evidence="2 3">SPP2</strain>
    </source>
</reference>
<evidence type="ECO:0000313" key="2">
    <source>
        <dbReference type="EMBL" id="BAX81059.1"/>
    </source>
</evidence>
<organism evidence="2 3">
    <name type="scientific">Labilibaculum antarcticum</name>
    <dbReference type="NCBI Taxonomy" id="1717717"/>
    <lineage>
        <taxon>Bacteria</taxon>
        <taxon>Pseudomonadati</taxon>
        <taxon>Bacteroidota</taxon>
        <taxon>Bacteroidia</taxon>
        <taxon>Marinilabiliales</taxon>
        <taxon>Marinifilaceae</taxon>
        <taxon>Labilibaculum</taxon>
    </lineage>
</organism>
<keyword evidence="1" id="KW-1133">Transmembrane helix</keyword>
<evidence type="ECO:0000313" key="3">
    <source>
        <dbReference type="Proteomes" id="UP000218267"/>
    </source>
</evidence>
<dbReference type="OrthoDB" id="366465at2"/>
<sequence>MINEIVKVHDKFSVEIKLGYEPRKDRKVSDFSIKTWLFIPSGLDINSSTYTKEDFYNDFNSNIRLITPPYLLRDIALGDHSVFHYLEEAFHKVANHPNPKNEANYEYHIRMFHIILRSSMQREIQHILRNEFADDRQYLINEYLLNVRKIGLHYRDLRRIVNVSTIRKEMFDYYLFGDEFMSSQFEQHSYYLHRGLQKIHHSEFEKSKDDILNLIRDEIAYKKGKGYLVIEEKPHDKNRWFVHRQGAFKKYFEGQLLLNSRKKKEGVLAMQILYSMAAGLAMIFGASLTFIFQKSLGTLTMPLFVALVIIYMLKDRIKDLSRLYLVGKINKRFFDHKTIIRVKGDEEIGWCKEGFDFVAEDTVPLRVMKHRNRSRIVDVESRGVGEKIIFYRKLLRLDKKALNNSYGDYNITGVVDITRFNVSRLIQKMDDPEIPLYYLKDDEFEKILGEKVYFVNMVFRFKLDDETSYRRYRIIFNRKGIKKVEKV</sequence>
<reference evidence="3" key="2">
    <citation type="journal article" date="2020" name="Antonie Van Leeuwenhoek">
        <title>Labilibaculum antarcticum sp. nov., a novel facultative anaerobic, psychrotorelant bacterium isolated from marine sediment of Antarctica.</title>
        <authorList>
            <person name="Watanabe M."/>
            <person name="Kojima H."/>
            <person name="Fukui M."/>
        </authorList>
    </citation>
    <scope>NUCLEOTIDE SEQUENCE [LARGE SCALE GENOMIC DNA]</scope>
    <source>
        <strain evidence="3">SPP2</strain>
    </source>
</reference>
<keyword evidence="1" id="KW-0472">Membrane</keyword>
<accession>A0A1Y1CKY3</accession>
<dbReference type="KEGG" id="mbas:ALGA_2747"/>
<keyword evidence="1" id="KW-0812">Transmembrane</keyword>
<gene>
    <name evidence="2" type="ORF">ALGA_2747</name>
</gene>
<dbReference type="EMBL" id="AP018042">
    <property type="protein sequence ID" value="BAX81059.1"/>
    <property type="molecule type" value="Genomic_DNA"/>
</dbReference>
<dbReference type="RefSeq" id="WP_096430029.1">
    <property type="nucleotide sequence ID" value="NZ_AP018042.1"/>
</dbReference>
<feature type="transmembrane region" description="Helical" evidence="1">
    <location>
        <begin position="267"/>
        <end position="290"/>
    </location>
</feature>
<protein>
    <submittedName>
        <fullName evidence="2">Uncharacterized protein</fullName>
    </submittedName>
</protein>
<dbReference type="Proteomes" id="UP000218267">
    <property type="component" value="Chromosome"/>
</dbReference>
<proteinExistence type="predicted"/>
<keyword evidence="3" id="KW-1185">Reference proteome</keyword>
<evidence type="ECO:0000256" key="1">
    <source>
        <dbReference type="SAM" id="Phobius"/>
    </source>
</evidence>
<dbReference type="AlphaFoldDB" id="A0A1Y1CKY3"/>
<feature type="transmembrane region" description="Helical" evidence="1">
    <location>
        <begin position="296"/>
        <end position="313"/>
    </location>
</feature>
<name>A0A1Y1CKY3_9BACT</name>